<feature type="transmembrane region" description="Helical" evidence="1">
    <location>
        <begin position="238"/>
        <end position="258"/>
    </location>
</feature>
<keyword evidence="1" id="KW-1133">Transmembrane helix</keyword>
<dbReference type="Proteomes" id="UP000184233">
    <property type="component" value="Unassembled WGS sequence"/>
</dbReference>
<dbReference type="AlphaFoldDB" id="A0A1M3L6P4"/>
<dbReference type="STRING" id="1895771.BGO89_01235"/>
<sequence length="340" mass="38980">MKKYSVIVPVFNRPNEVDELLESLARQTYTNFEIVLVEDGSTETSEHIVRRYADRLDIRYFFKKNTGPGDSRNFGMERAQGDYMVFFDSDCLIPDDYFAEVERFLSIHPLDTYGGPDNAHSSFTIVQKAINYAMTSFITTGGVRGKQNNLDTYQPRSFNMGFTRKVYETVGGFGDIHPGEDPDLSYRIMDAGFRVGLIPDAYVYHKRRIDFSKFLKQVYKFGVVRIILMKWHPERSKIVYTLPSLFLLGTIALLVLSIAWTPLFLLPLAFLVAMIFIEAMVKTRSLVISGWAIVATFFQLFGYGYGFLKSFVNVKLLGRDERKAFPGFFFRQKISDGRAA</sequence>
<evidence type="ECO:0000259" key="2">
    <source>
        <dbReference type="Pfam" id="PF00535"/>
    </source>
</evidence>
<dbReference type="PANTHER" id="PTHR43685">
    <property type="entry name" value="GLYCOSYLTRANSFERASE"/>
    <property type="match status" value="1"/>
</dbReference>
<accession>A0A1M3L6P4</accession>
<keyword evidence="1" id="KW-0812">Transmembrane</keyword>
<dbReference type="Gene3D" id="3.90.550.10">
    <property type="entry name" value="Spore Coat Polysaccharide Biosynthesis Protein SpsA, Chain A"/>
    <property type="match status" value="1"/>
</dbReference>
<feature type="domain" description="Glycosyltransferase 2-like" evidence="3">
    <location>
        <begin position="156"/>
        <end position="274"/>
    </location>
</feature>
<organism evidence="4 5">
    <name type="scientific">Candidatus Kapaibacterium thiocyanatum</name>
    <dbReference type="NCBI Taxonomy" id="1895771"/>
    <lineage>
        <taxon>Bacteria</taxon>
        <taxon>Pseudomonadati</taxon>
        <taxon>Candidatus Kapaibacteriota</taxon>
        <taxon>Candidatus Kapaibacteriia</taxon>
        <taxon>Candidatus Kapaibacteriales</taxon>
        <taxon>Candidatus Kapaibacteriaceae</taxon>
        <taxon>Candidatus Kapaibacterium</taxon>
    </lineage>
</organism>
<evidence type="ECO:0000259" key="3">
    <source>
        <dbReference type="Pfam" id="PF13632"/>
    </source>
</evidence>
<keyword evidence="1" id="KW-0472">Membrane</keyword>
<keyword evidence="4" id="KW-0808">Transferase</keyword>
<dbReference type="EMBL" id="MKVH01000002">
    <property type="protein sequence ID" value="OJX61235.1"/>
    <property type="molecule type" value="Genomic_DNA"/>
</dbReference>
<gene>
    <name evidence="4" type="ORF">BGO89_01235</name>
</gene>
<dbReference type="Pfam" id="PF13632">
    <property type="entry name" value="Glyco_trans_2_3"/>
    <property type="match status" value="1"/>
</dbReference>
<feature type="transmembrane region" description="Helical" evidence="1">
    <location>
        <begin position="288"/>
        <end position="308"/>
    </location>
</feature>
<reference evidence="4 5" key="1">
    <citation type="submission" date="2016-09" db="EMBL/GenBank/DDBJ databases">
        <title>Genome-resolved meta-omics ties microbial dynamics to process performance in biotechnology for thiocyanate degradation.</title>
        <authorList>
            <person name="Kantor R.S."/>
            <person name="Huddy R.J."/>
            <person name="Iyer R."/>
            <person name="Thomas B.C."/>
            <person name="Brown C.T."/>
            <person name="Anantharaman K."/>
            <person name="Tringe S."/>
            <person name="Hettich R.L."/>
            <person name="Harrison S.T."/>
            <person name="Banfield J.F."/>
        </authorList>
    </citation>
    <scope>NUCLEOTIDE SEQUENCE [LARGE SCALE GENOMIC DNA]</scope>
    <source>
        <strain evidence="4">59-99</strain>
    </source>
</reference>
<dbReference type="InterPro" id="IPR050834">
    <property type="entry name" value="Glycosyltransf_2"/>
</dbReference>
<name>A0A1M3L6P4_9BACT</name>
<feature type="domain" description="Glycosyltransferase 2-like" evidence="2">
    <location>
        <begin position="5"/>
        <end position="130"/>
    </location>
</feature>
<comment type="caution">
    <text evidence="4">The sequence shown here is derived from an EMBL/GenBank/DDBJ whole genome shotgun (WGS) entry which is preliminary data.</text>
</comment>
<dbReference type="GO" id="GO:0016740">
    <property type="term" value="F:transferase activity"/>
    <property type="evidence" value="ECO:0007669"/>
    <property type="project" value="UniProtKB-KW"/>
</dbReference>
<dbReference type="SUPFAM" id="SSF53448">
    <property type="entry name" value="Nucleotide-diphospho-sugar transferases"/>
    <property type="match status" value="1"/>
</dbReference>
<proteinExistence type="predicted"/>
<evidence type="ECO:0000313" key="5">
    <source>
        <dbReference type="Proteomes" id="UP000184233"/>
    </source>
</evidence>
<dbReference type="PANTHER" id="PTHR43685:SF2">
    <property type="entry name" value="GLYCOSYLTRANSFERASE 2-LIKE DOMAIN-CONTAINING PROTEIN"/>
    <property type="match status" value="1"/>
</dbReference>
<dbReference type="InterPro" id="IPR001173">
    <property type="entry name" value="Glyco_trans_2-like"/>
</dbReference>
<dbReference type="Pfam" id="PF00535">
    <property type="entry name" value="Glycos_transf_2"/>
    <property type="match status" value="1"/>
</dbReference>
<feature type="transmembrane region" description="Helical" evidence="1">
    <location>
        <begin position="264"/>
        <end position="281"/>
    </location>
</feature>
<evidence type="ECO:0000313" key="4">
    <source>
        <dbReference type="EMBL" id="OJX61235.1"/>
    </source>
</evidence>
<protein>
    <submittedName>
        <fullName evidence="4">Glycosyl transferase family 2</fullName>
    </submittedName>
</protein>
<evidence type="ECO:0000256" key="1">
    <source>
        <dbReference type="SAM" id="Phobius"/>
    </source>
</evidence>
<dbReference type="InterPro" id="IPR029044">
    <property type="entry name" value="Nucleotide-diphossugar_trans"/>
</dbReference>